<proteinExistence type="predicted"/>
<name>A0A926I7A8_9FIRM</name>
<organism evidence="1 2">
    <name type="scientific">Fumia xinanensis</name>
    <dbReference type="NCBI Taxonomy" id="2763659"/>
    <lineage>
        <taxon>Bacteria</taxon>
        <taxon>Bacillati</taxon>
        <taxon>Bacillota</taxon>
        <taxon>Clostridia</taxon>
        <taxon>Eubacteriales</taxon>
        <taxon>Oscillospiraceae</taxon>
        <taxon>Fumia</taxon>
    </lineage>
</organism>
<comment type="caution">
    <text evidence="1">The sequence shown here is derived from an EMBL/GenBank/DDBJ whole genome shotgun (WGS) entry which is preliminary data.</text>
</comment>
<protein>
    <submittedName>
        <fullName evidence="1">Uncharacterized protein</fullName>
    </submittedName>
</protein>
<dbReference type="RefSeq" id="WP_249294659.1">
    <property type="nucleotide sequence ID" value="NZ_JACRSV010000001.1"/>
</dbReference>
<accession>A0A926I7A8</accession>
<gene>
    <name evidence="1" type="ORF">H8710_06510</name>
</gene>
<reference evidence="1" key="1">
    <citation type="submission" date="2020-08" db="EMBL/GenBank/DDBJ databases">
        <title>Genome public.</title>
        <authorList>
            <person name="Liu C."/>
            <person name="Sun Q."/>
        </authorList>
    </citation>
    <scope>NUCLEOTIDE SEQUENCE</scope>
    <source>
        <strain evidence="1">NSJ-33</strain>
    </source>
</reference>
<evidence type="ECO:0000313" key="2">
    <source>
        <dbReference type="Proteomes" id="UP000610760"/>
    </source>
</evidence>
<dbReference type="AlphaFoldDB" id="A0A926I7A8"/>
<evidence type="ECO:0000313" key="1">
    <source>
        <dbReference type="EMBL" id="MBC8559726.1"/>
    </source>
</evidence>
<dbReference type="EMBL" id="JACRSV010000001">
    <property type="protein sequence ID" value="MBC8559726.1"/>
    <property type="molecule type" value="Genomic_DNA"/>
</dbReference>
<keyword evidence="2" id="KW-1185">Reference proteome</keyword>
<sequence length="71" mass="8013">MNKTNSMVVIDICDENDNLFTTVELSEEFVSRLEEKTGSVLSEGFNQALQTFIEEAVDRIDAEIKKSHCLS</sequence>
<dbReference type="Proteomes" id="UP000610760">
    <property type="component" value="Unassembled WGS sequence"/>
</dbReference>